<feature type="compositionally biased region" description="Low complexity" evidence="1">
    <location>
        <begin position="126"/>
        <end position="143"/>
    </location>
</feature>
<dbReference type="Proteomes" id="UP001172155">
    <property type="component" value="Unassembled WGS sequence"/>
</dbReference>
<keyword evidence="3" id="KW-1185">Reference proteome</keyword>
<sequence length="375" mass="41687">MALWNPDQLLSIAGKARPGELQCSAINTSDGRRCGWQKWSADPDNRAVQALLPSLAATPPGDITPARLMHLAELCLCRDKPAHASQQGALAARWRAIIRRHVAAQQQQQQEKRPRTPERDVLARAAYPSPASSPDSAASSSHRASSEISFEDDIAVLKSGGAWAVPAEEELEKTKEQLRVVLAEKTTLERDRATATEIAEQLLITCRAVQDEKSELQSAVEAREKEMGQTRERAGEAEREATRLRVERDDAQARLAGVEEEKQRFVGAVEAAQEALGEMRTGMDQLEKRVALLESDKEAFRQHLHEMSAELATEKTRVLKLLNRLAVDEKRDAGREVVPARKTLGEDGWKTRVQLWLRRLGGAHGKRPKVSKYDV</sequence>
<dbReference type="EMBL" id="JAUKUD010000003">
    <property type="protein sequence ID" value="KAK0749051.1"/>
    <property type="molecule type" value="Genomic_DNA"/>
</dbReference>
<name>A0AA40F0V3_9PEZI</name>
<evidence type="ECO:0000313" key="2">
    <source>
        <dbReference type="EMBL" id="KAK0749051.1"/>
    </source>
</evidence>
<organism evidence="2 3">
    <name type="scientific">Schizothecium vesticola</name>
    <dbReference type="NCBI Taxonomy" id="314040"/>
    <lineage>
        <taxon>Eukaryota</taxon>
        <taxon>Fungi</taxon>
        <taxon>Dikarya</taxon>
        <taxon>Ascomycota</taxon>
        <taxon>Pezizomycotina</taxon>
        <taxon>Sordariomycetes</taxon>
        <taxon>Sordariomycetidae</taxon>
        <taxon>Sordariales</taxon>
        <taxon>Schizotheciaceae</taxon>
        <taxon>Schizothecium</taxon>
    </lineage>
</organism>
<dbReference type="AlphaFoldDB" id="A0AA40F0V3"/>
<protein>
    <submittedName>
        <fullName evidence="2">Uncharacterized protein</fullName>
    </submittedName>
</protein>
<reference evidence="2" key="1">
    <citation type="submission" date="2023-06" db="EMBL/GenBank/DDBJ databases">
        <title>Genome-scale phylogeny and comparative genomics of the fungal order Sordariales.</title>
        <authorList>
            <consortium name="Lawrence Berkeley National Laboratory"/>
            <person name="Hensen N."/>
            <person name="Bonometti L."/>
            <person name="Westerberg I."/>
            <person name="Brannstrom I.O."/>
            <person name="Guillou S."/>
            <person name="Cros-Aarteil S."/>
            <person name="Calhoun S."/>
            <person name="Haridas S."/>
            <person name="Kuo A."/>
            <person name="Mondo S."/>
            <person name="Pangilinan J."/>
            <person name="Riley R."/>
            <person name="LaButti K."/>
            <person name="Andreopoulos B."/>
            <person name="Lipzen A."/>
            <person name="Chen C."/>
            <person name="Yanf M."/>
            <person name="Daum C."/>
            <person name="Ng V."/>
            <person name="Clum A."/>
            <person name="Steindorff A."/>
            <person name="Ohm R."/>
            <person name="Martin F."/>
            <person name="Silar P."/>
            <person name="Natvig D."/>
            <person name="Lalanne C."/>
            <person name="Gautier V."/>
            <person name="Ament-velasquez S.L."/>
            <person name="Kruys A."/>
            <person name="Hutchinson M.I."/>
            <person name="Powell A.J."/>
            <person name="Barry K."/>
            <person name="Miller A.N."/>
            <person name="Grigoriev I.V."/>
            <person name="Debuchy R."/>
            <person name="Gladieux P."/>
            <person name="Thoren M.H."/>
            <person name="Johannesson H."/>
        </authorList>
    </citation>
    <scope>NUCLEOTIDE SEQUENCE</scope>
    <source>
        <strain evidence="2">SMH3187-1</strain>
    </source>
</reference>
<proteinExistence type="predicted"/>
<feature type="region of interest" description="Disordered" evidence="1">
    <location>
        <begin position="126"/>
        <end position="145"/>
    </location>
</feature>
<gene>
    <name evidence="2" type="ORF">B0T18DRAFT_427239</name>
</gene>
<accession>A0AA40F0V3</accession>
<feature type="region of interest" description="Disordered" evidence="1">
    <location>
        <begin position="223"/>
        <end position="242"/>
    </location>
</feature>
<evidence type="ECO:0000256" key="1">
    <source>
        <dbReference type="SAM" id="MobiDB-lite"/>
    </source>
</evidence>
<comment type="caution">
    <text evidence="2">The sequence shown here is derived from an EMBL/GenBank/DDBJ whole genome shotgun (WGS) entry which is preliminary data.</text>
</comment>
<evidence type="ECO:0000313" key="3">
    <source>
        <dbReference type="Proteomes" id="UP001172155"/>
    </source>
</evidence>